<dbReference type="EMBL" id="SKBQ01000042">
    <property type="protein sequence ID" value="TPX12167.1"/>
    <property type="molecule type" value="Genomic_DNA"/>
</dbReference>
<name>A0A507AXE2_9PEZI</name>
<keyword evidence="3" id="KW-1185">Reference proteome</keyword>
<gene>
    <name evidence="2" type="ORF">E0L32_007053</name>
</gene>
<dbReference type="AlphaFoldDB" id="A0A507AXE2"/>
<dbReference type="RefSeq" id="XP_030993878.1">
    <property type="nucleotide sequence ID" value="XM_031141754.1"/>
</dbReference>
<comment type="caution">
    <text evidence="2">The sequence shown here is derived from an EMBL/GenBank/DDBJ whole genome shotgun (WGS) entry which is preliminary data.</text>
</comment>
<feature type="region of interest" description="Disordered" evidence="1">
    <location>
        <begin position="1"/>
        <end position="20"/>
    </location>
</feature>
<protein>
    <submittedName>
        <fullName evidence="2">Uncharacterized protein</fullName>
    </submittedName>
</protein>
<evidence type="ECO:0000313" key="3">
    <source>
        <dbReference type="Proteomes" id="UP000319257"/>
    </source>
</evidence>
<proteinExistence type="predicted"/>
<dbReference type="OrthoDB" id="4590025at2759"/>
<accession>A0A507AXE2</accession>
<dbReference type="InParanoid" id="A0A507AXE2"/>
<dbReference type="GeneID" id="41974500"/>
<sequence length="437" mass="47862">MNRETPPRLSSSSSHRSHGFDLGEDIDAIIGVTATAYAGEQVYEASKSKKHQTSHLIKAGLSGLVALGAFKMFRREHNEKHHPAKQTHRNQVSEVIMSPLPPPCALAPPLADLSLASSHLPPCHNSIGLNALHSPFARLSNHFRLPKRTTPEYIVIPKSFPEEVSDDSLPFDAEGTNLAAYCMSICAKDHLNISFEEGPGNFIVCPPCDAFFTDLHRSTKDNTPLAKGGKEGDAPQRYPVRSRAKVEIYRGATSEYCQERCATGLPVREVKQASIIICPACDEAVAASETSDLVTSAPSAALPTATTPPFDKPDVSLREVITTHPWCYQVISLLPAAETNDERELIETEVATLFEDYDGIISYNLTWLTHAPDREIENSVTMSERFVIEHACRMYIDSCMAQFPPPLGMSAAMCLNEGFAHNSRAKLTFQVSASGKE</sequence>
<evidence type="ECO:0000313" key="2">
    <source>
        <dbReference type="EMBL" id="TPX12167.1"/>
    </source>
</evidence>
<organism evidence="2 3">
    <name type="scientific">Thyridium curvatum</name>
    <dbReference type="NCBI Taxonomy" id="1093900"/>
    <lineage>
        <taxon>Eukaryota</taxon>
        <taxon>Fungi</taxon>
        <taxon>Dikarya</taxon>
        <taxon>Ascomycota</taxon>
        <taxon>Pezizomycotina</taxon>
        <taxon>Sordariomycetes</taxon>
        <taxon>Sordariomycetidae</taxon>
        <taxon>Thyridiales</taxon>
        <taxon>Thyridiaceae</taxon>
        <taxon>Thyridium</taxon>
    </lineage>
</organism>
<reference evidence="2 3" key="1">
    <citation type="submission" date="2019-06" db="EMBL/GenBank/DDBJ databases">
        <title>Draft genome sequence of the filamentous fungus Phialemoniopsis curvata isolated from diesel fuel.</title>
        <authorList>
            <person name="Varaljay V.A."/>
            <person name="Lyon W.J."/>
            <person name="Crouch A.L."/>
            <person name="Drake C.E."/>
            <person name="Hollomon J.M."/>
            <person name="Nadeau L.J."/>
            <person name="Nunn H.S."/>
            <person name="Stevenson B.S."/>
            <person name="Bojanowski C.L."/>
            <person name="Crookes-Goodson W.J."/>
        </authorList>
    </citation>
    <scope>NUCLEOTIDE SEQUENCE [LARGE SCALE GENOMIC DNA]</scope>
    <source>
        <strain evidence="2 3">D216</strain>
    </source>
</reference>
<evidence type="ECO:0000256" key="1">
    <source>
        <dbReference type="SAM" id="MobiDB-lite"/>
    </source>
</evidence>
<dbReference type="Proteomes" id="UP000319257">
    <property type="component" value="Unassembled WGS sequence"/>
</dbReference>